<dbReference type="GO" id="GO:0006955">
    <property type="term" value="P:immune response"/>
    <property type="evidence" value="ECO:0007669"/>
    <property type="project" value="TreeGrafter"/>
</dbReference>
<keyword evidence="2" id="KW-1015">Disulfide bond</keyword>
<dbReference type="GeneTree" id="ENSGT00940000163711"/>
<dbReference type="PANTHER" id="PTHR11481">
    <property type="entry name" value="IMMUNOGLOBULIN FC RECEPTOR"/>
    <property type="match status" value="1"/>
</dbReference>
<keyword evidence="4" id="KW-0472">Membrane</keyword>
<dbReference type="InterPro" id="IPR013783">
    <property type="entry name" value="Ig-like_fold"/>
</dbReference>
<dbReference type="SMART" id="SM00409">
    <property type="entry name" value="IG"/>
    <property type="match status" value="2"/>
</dbReference>
<protein>
    <submittedName>
        <fullName evidence="6">Uncharacterized LOC111235613</fullName>
    </submittedName>
</protein>
<accession>A0A3B4U2P2</accession>
<dbReference type="InterPro" id="IPR003599">
    <property type="entry name" value="Ig_sub"/>
</dbReference>
<dbReference type="PROSITE" id="PS50835">
    <property type="entry name" value="IG_LIKE"/>
    <property type="match status" value="2"/>
</dbReference>
<dbReference type="Pfam" id="PF13927">
    <property type="entry name" value="Ig_3"/>
    <property type="match status" value="1"/>
</dbReference>
<dbReference type="GO" id="GO:0009897">
    <property type="term" value="C:external side of plasma membrane"/>
    <property type="evidence" value="ECO:0007669"/>
    <property type="project" value="TreeGrafter"/>
</dbReference>
<evidence type="ECO:0000256" key="4">
    <source>
        <dbReference type="SAM" id="Phobius"/>
    </source>
</evidence>
<feature type="transmembrane region" description="Helical" evidence="4">
    <location>
        <begin position="334"/>
        <end position="356"/>
    </location>
</feature>
<feature type="region of interest" description="Disordered" evidence="3">
    <location>
        <begin position="363"/>
        <end position="383"/>
    </location>
</feature>
<reference evidence="6" key="2">
    <citation type="submission" date="2025-09" db="UniProtKB">
        <authorList>
            <consortium name="Ensembl"/>
        </authorList>
    </citation>
    <scope>IDENTIFICATION</scope>
</reference>
<evidence type="ECO:0000256" key="3">
    <source>
        <dbReference type="SAM" id="MobiDB-lite"/>
    </source>
</evidence>
<name>A0A3B4U2P2_SERDU</name>
<keyword evidence="4" id="KW-0812">Transmembrane</keyword>
<feature type="region of interest" description="Disordered" evidence="3">
    <location>
        <begin position="407"/>
        <end position="438"/>
    </location>
</feature>
<keyword evidence="4" id="KW-1133">Transmembrane helix</keyword>
<feature type="domain" description="Ig-like" evidence="5">
    <location>
        <begin position="244"/>
        <end position="309"/>
    </location>
</feature>
<dbReference type="GO" id="GO:0004888">
    <property type="term" value="F:transmembrane signaling receptor activity"/>
    <property type="evidence" value="ECO:0007669"/>
    <property type="project" value="TreeGrafter"/>
</dbReference>
<evidence type="ECO:0000313" key="7">
    <source>
        <dbReference type="Proteomes" id="UP000261420"/>
    </source>
</evidence>
<feature type="compositionally biased region" description="Basic and acidic residues" evidence="3">
    <location>
        <begin position="417"/>
        <end position="426"/>
    </location>
</feature>
<sequence>MFHSRNKTINVSKFVLYTAFEESVCTVCVNCVASQPVLTVSPSWLSPGASVTLKCEVEHPSAGWRFYWYKAVPRLSKSNMYNRYHSIRGRWIDFDYYHSYSYELLPGSSSGTEQDSYIVHGQTHTAGYVCKAGRGDPVIYTETSEVKFVWSGDVHPAASLTVSPDGAQHFTSDSVSLSCEGNSTEWRVRRFPDGRSLPYSSYCFTTMTGSTCNVHGLLPRNDAYWCESGSGEFSNAVNITASYTVIILVSPLHPVNEGDSVSLLCKLRTGLSFFSNVAFYKNGNVIHNDDRGVLNISAVSKSDEGFYKCEHSGNESPQSWMSVKSSRSSSPEPLVVGLVIGVALVVLLPLLLLCWCRKSKNPRCNRPVQSEKTDQDSATDQTVNRDANQQQIYSSLLHGDVCVYESIRGSENTGNGNRDDPGDRSDYYNVNPDAAAGP</sequence>
<dbReference type="InterPro" id="IPR003598">
    <property type="entry name" value="Ig_sub2"/>
</dbReference>
<dbReference type="InterPro" id="IPR050488">
    <property type="entry name" value="Ig_Fc_receptor"/>
</dbReference>
<dbReference type="InterPro" id="IPR007110">
    <property type="entry name" value="Ig-like_dom"/>
</dbReference>
<dbReference type="SMART" id="SM00408">
    <property type="entry name" value="IGc2"/>
    <property type="match status" value="1"/>
</dbReference>
<evidence type="ECO:0000256" key="1">
    <source>
        <dbReference type="ARBA" id="ARBA00022729"/>
    </source>
</evidence>
<dbReference type="SUPFAM" id="SSF48726">
    <property type="entry name" value="Immunoglobulin"/>
    <property type="match status" value="2"/>
</dbReference>
<evidence type="ECO:0000256" key="2">
    <source>
        <dbReference type="ARBA" id="ARBA00023157"/>
    </source>
</evidence>
<dbReference type="PANTHER" id="PTHR11481:SF64">
    <property type="entry name" value="FC RECEPTOR-LIKE PROTEIN 4"/>
    <property type="match status" value="1"/>
</dbReference>
<feature type="domain" description="Ig-like" evidence="5">
    <location>
        <begin position="36"/>
        <end position="147"/>
    </location>
</feature>
<evidence type="ECO:0000259" key="5">
    <source>
        <dbReference type="PROSITE" id="PS50835"/>
    </source>
</evidence>
<dbReference type="AlphaFoldDB" id="A0A3B4U2P2"/>
<evidence type="ECO:0000313" key="6">
    <source>
        <dbReference type="Ensembl" id="ENSSDUP00000012175.1"/>
    </source>
</evidence>
<organism evidence="6 7">
    <name type="scientific">Seriola dumerili</name>
    <name type="common">Greater amberjack</name>
    <name type="synonym">Caranx dumerili</name>
    <dbReference type="NCBI Taxonomy" id="41447"/>
    <lineage>
        <taxon>Eukaryota</taxon>
        <taxon>Metazoa</taxon>
        <taxon>Chordata</taxon>
        <taxon>Craniata</taxon>
        <taxon>Vertebrata</taxon>
        <taxon>Euteleostomi</taxon>
        <taxon>Actinopterygii</taxon>
        <taxon>Neopterygii</taxon>
        <taxon>Teleostei</taxon>
        <taxon>Neoteleostei</taxon>
        <taxon>Acanthomorphata</taxon>
        <taxon>Carangaria</taxon>
        <taxon>Carangiformes</taxon>
        <taxon>Carangidae</taxon>
        <taxon>Seriola</taxon>
    </lineage>
</organism>
<keyword evidence="7" id="KW-1185">Reference proteome</keyword>
<dbReference type="InterPro" id="IPR036179">
    <property type="entry name" value="Ig-like_dom_sf"/>
</dbReference>
<dbReference type="Ensembl" id="ENSSDUT00000012395.1">
    <property type="protein sequence ID" value="ENSSDUP00000012175.1"/>
    <property type="gene ID" value="ENSSDUG00000008871.1"/>
</dbReference>
<proteinExistence type="predicted"/>
<dbReference type="Gene3D" id="2.60.40.10">
    <property type="entry name" value="Immunoglobulins"/>
    <property type="match status" value="3"/>
</dbReference>
<keyword evidence="1" id="KW-0732">Signal</keyword>
<dbReference type="GO" id="GO:0007166">
    <property type="term" value="P:cell surface receptor signaling pathway"/>
    <property type="evidence" value="ECO:0007669"/>
    <property type="project" value="TreeGrafter"/>
</dbReference>
<dbReference type="Proteomes" id="UP000261420">
    <property type="component" value="Unplaced"/>
</dbReference>
<reference evidence="6" key="1">
    <citation type="submission" date="2025-08" db="UniProtKB">
        <authorList>
            <consortium name="Ensembl"/>
        </authorList>
    </citation>
    <scope>IDENTIFICATION</scope>
</reference>